<feature type="transmembrane region" description="Helical" evidence="1">
    <location>
        <begin position="128"/>
        <end position="149"/>
    </location>
</feature>
<keyword evidence="1" id="KW-1133">Transmembrane helix</keyword>
<comment type="caution">
    <text evidence="2">The sequence shown here is derived from an EMBL/GenBank/DDBJ whole genome shotgun (WGS) entry which is preliminary data.</text>
</comment>
<name>A0A9P1FYI3_9DINO</name>
<sequence>MVRDFLRLLIRPRIDRKMFKCEQSQSDWSEAYERWNVIYVWSLVLTSLVLWLGRALWELSRLKLGTVFEDILFTVVDILLCTVLNGLSWYCVVKRLGFCGRAGYLVWALIYVFLSIGRLQTITWSQWFLFYILMLIPAGYMILALIQLYRSSRPGLLT</sequence>
<feature type="transmembrane region" description="Helical" evidence="1">
    <location>
        <begin position="38"/>
        <end position="59"/>
    </location>
</feature>
<evidence type="ECO:0000313" key="2">
    <source>
        <dbReference type="EMBL" id="CAI3993348.1"/>
    </source>
</evidence>
<keyword evidence="4" id="KW-1185">Reference proteome</keyword>
<evidence type="ECO:0000256" key="1">
    <source>
        <dbReference type="SAM" id="Phobius"/>
    </source>
</evidence>
<dbReference type="OrthoDB" id="443762at2759"/>
<dbReference type="EMBL" id="CAMXCT010001820">
    <property type="protein sequence ID" value="CAI3993348.1"/>
    <property type="molecule type" value="Genomic_DNA"/>
</dbReference>
<keyword evidence="1" id="KW-0812">Transmembrane</keyword>
<proteinExistence type="predicted"/>
<gene>
    <name evidence="2" type="ORF">C1SCF055_LOCUS20109</name>
</gene>
<dbReference type="EMBL" id="CAMXCT020001820">
    <property type="protein sequence ID" value="CAL1146723.1"/>
    <property type="molecule type" value="Genomic_DNA"/>
</dbReference>
<feature type="transmembrane region" description="Helical" evidence="1">
    <location>
        <begin position="71"/>
        <end position="92"/>
    </location>
</feature>
<dbReference type="Proteomes" id="UP001152797">
    <property type="component" value="Unassembled WGS sequence"/>
</dbReference>
<accession>A0A9P1FYI3</accession>
<organism evidence="2">
    <name type="scientific">Cladocopium goreaui</name>
    <dbReference type="NCBI Taxonomy" id="2562237"/>
    <lineage>
        <taxon>Eukaryota</taxon>
        <taxon>Sar</taxon>
        <taxon>Alveolata</taxon>
        <taxon>Dinophyceae</taxon>
        <taxon>Suessiales</taxon>
        <taxon>Symbiodiniaceae</taxon>
        <taxon>Cladocopium</taxon>
    </lineage>
</organism>
<evidence type="ECO:0000313" key="3">
    <source>
        <dbReference type="EMBL" id="CAL4780660.1"/>
    </source>
</evidence>
<protein>
    <submittedName>
        <fullName evidence="3">C3H1-type domain-containing protein</fullName>
    </submittedName>
</protein>
<dbReference type="EMBL" id="CAMXCT030001820">
    <property type="protein sequence ID" value="CAL4780660.1"/>
    <property type="molecule type" value="Genomic_DNA"/>
</dbReference>
<dbReference type="AlphaFoldDB" id="A0A9P1FYI3"/>
<reference evidence="3 4" key="2">
    <citation type="submission" date="2024-05" db="EMBL/GenBank/DDBJ databases">
        <authorList>
            <person name="Chen Y."/>
            <person name="Shah S."/>
            <person name="Dougan E. K."/>
            <person name="Thang M."/>
            <person name="Chan C."/>
        </authorList>
    </citation>
    <scope>NUCLEOTIDE SEQUENCE [LARGE SCALE GENOMIC DNA]</scope>
</reference>
<feature type="transmembrane region" description="Helical" evidence="1">
    <location>
        <begin position="104"/>
        <end position="122"/>
    </location>
</feature>
<reference evidence="2" key="1">
    <citation type="submission" date="2022-10" db="EMBL/GenBank/DDBJ databases">
        <authorList>
            <person name="Chen Y."/>
            <person name="Dougan E. K."/>
            <person name="Chan C."/>
            <person name="Rhodes N."/>
            <person name="Thang M."/>
        </authorList>
    </citation>
    <scope>NUCLEOTIDE SEQUENCE</scope>
</reference>
<keyword evidence="1" id="KW-0472">Membrane</keyword>
<evidence type="ECO:0000313" key="4">
    <source>
        <dbReference type="Proteomes" id="UP001152797"/>
    </source>
</evidence>